<name>A0A6J2W471_CHACN</name>
<dbReference type="CTD" id="55722"/>
<organism evidence="10 11">
    <name type="scientific">Chanos chanos</name>
    <name type="common">Milkfish</name>
    <name type="synonym">Mugil chanos</name>
    <dbReference type="NCBI Taxonomy" id="29144"/>
    <lineage>
        <taxon>Eukaryota</taxon>
        <taxon>Metazoa</taxon>
        <taxon>Chordata</taxon>
        <taxon>Craniata</taxon>
        <taxon>Vertebrata</taxon>
        <taxon>Euteleostomi</taxon>
        <taxon>Actinopterygii</taxon>
        <taxon>Neopterygii</taxon>
        <taxon>Teleostei</taxon>
        <taxon>Ostariophysi</taxon>
        <taxon>Gonorynchiformes</taxon>
        <taxon>Chanidae</taxon>
        <taxon>Chanos</taxon>
    </lineage>
</organism>
<dbReference type="FunCoup" id="A0A6J2W471">
    <property type="interactions" value="433"/>
</dbReference>
<comment type="similarity">
    <text evidence="7">Belongs to the CEP72 family.</text>
</comment>
<sequence>MAASCVTITEQWIREKLRLQHNCLADVRSLFLPGTYEGKISHLGISLKNFVRLKTLDLSYNALVSLEGLEHLKLLESLNLYYNRIPSLKNVLVLHKLQNLTELDLRLNPVVTRDPDYRLYLIHGLSKLRKLDGCPVRDRERRAALMFFSSEAVSESSEESHSSTAYKACRSSERRMALVNRMIKKLSVLDGNEETALNHVANTDLPKKMPGHSTSAQTYLHHEQESSAEIINLLNDYNPEIVTSSHNQGSYKRPMELLLGVVNEYCSEPREKHPHKSLLMNTVQIILMMEQDILSGEEEVQTLREKIEALNTQTELQEKEYKTEIQSLSTRLEEAHVSIEKLNQQFKSVLEDNVSLQKQLIRLEEKLLSSRMKKIPNSKDNGGRSEGNVLQKKLAEQKDRVQEGQRVKELADMLQESHKSLMATNTRLLQELKETKAHHKAETEKLQH</sequence>
<evidence type="ECO:0000256" key="9">
    <source>
        <dbReference type="SAM" id="Coils"/>
    </source>
</evidence>
<dbReference type="Proteomes" id="UP000504632">
    <property type="component" value="Chromosome 8"/>
</dbReference>
<evidence type="ECO:0000256" key="2">
    <source>
        <dbReference type="ARBA" id="ARBA00022490"/>
    </source>
</evidence>
<reference evidence="11" key="1">
    <citation type="submission" date="2025-08" db="UniProtKB">
        <authorList>
            <consortium name="RefSeq"/>
        </authorList>
    </citation>
    <scope>IDENTIFICATION</scope>
</reference>
<evidence type="ECO:0000256" key="7">
    <source>
        <dbReference type="ARBA" id="ARBA00061023"/>
    </source>
</evidence>
<evidence type="ECO:0000256" key="3">
    <source>
        <dbReference type="ARBA" id="ARBA00022614"/>
    </source>
</evidence>
<dbReference type="GeneID" id="115819691"/>
<keyword evidence="6" id="KW-0206">Cytoskeleton</keyword>
<dbReference type="InterPro" id="IPR055320">
    <property type="entry name" value="CEP72-like"/>
</dbReference>
<evidence type="ECO:0000313" key="10">
    <source>
        <dbReference type="Proteomes" id="UP000504632"/>
    </source>
</evidence>
<dbReference type="InterPro" id="IPR001611">
    <property type="entry name" value="Leu-rich_rpt"/>
</dbReference>
<dbReference type="InParanoid" id="A0A6J2W471"/>
<evidence type="ECO:0000256" key="4">
    <source>
        <dbReference type="ARBA" id="ARBA00022737"/>
    </source>
</evidence>
<dbReference type="PANTHER" id="PTHR23311:SF5">
    <property type="entry name" value="CENTROSOMAL PROTEIN OF 72 KDA"/>
    <property type="match status" value="1"/>
</dbReference>
<evidence type="ECO:0000313" key="11">
    <source>
        <dbReference type="RefSeq" id="XP_030639053.1"/>
    </source>
</evidence>
<keyword evidence="10" id="KW-1185">Reference proteome</keyword>
<evidence type="ECO:0000256" key="1">
    <source>
        <dbReference type="ARBA" id="ARBA00004300"/>
    </source>
</evidence>
<dbReference type="RefSeq" id="XP_030639053.1">
    <property type="nucleotide sequence ID" value="XM_030783193.1"/>
</dbReference>
<evidence type="ECO:0000256" key="8">
    <source>
        <dbReference type="ARBA" id="ARBA00070210"/>
    </source>
</evidence>
<dbReference type="SUPFAM" id="SSF52058">
    <property type="entry name" value="L domain-like"/>
    <property type="match status" value="1"/>
</dbReference>
<dbReference type="Gene3D" id="3.80.10.10">
    <property type="entry name" value="Ribonuclease Inhibitor"/>
    <property type="match status" value="1"/>
</dbReference>
<dbReference type="OrthoDB" id="676979at2759"/>
<gene>
    <name evidence="11" type="primary">cep72</name>
</gene>
<keyword evidence="5 9" id="KW-0175">Coiled coil</keyword>
<keyword evidence="4" id="KW-0677">Repeat</keyword>
<dbReference type="FunFam" id="3.80.10.10:FF:000489">
    <property type="entry name" value="Centrosomal protein of 72 kDa"/>
    <property type="match status" value="1"/>
</dbReference>
<keyword evidence="2" id="KW-0963">Cytoplasm</keyword>
<dbReference type="Pfam" id="PF14580">
    <property type="entry name" value="LRR_9"/>
    <property type="match status" value="1"/>
</dbReference>
<dbReference type="GO" id="GO:0034451">
    <property type="term" value="C:centriolar satellite"/>
    <property type="evidence" value="ECO:0007669"/>
    <property type="project" value="UniProtKB-ARBA"/>
</dbReference>
<feature type="coiled-coil region" evidence="9">
    <location>
        <begin position="293"/>
        <end position="366"/>
    </location>
</feature>
<protein>
    <recommendedName>
        <fullName evidence="8">Centrosomal protein of 72 kDa</fullName>
    </recommendedName>
</protein>
<dbReference type="PROSITE" id="PS51450">
    <property type="entry name" value="LRR"/>
    <property type="match status" value="2"/>
</dbReference>
<accession>A0A6J2W471</accession>
<proteinExistence type="inferred from homology"/>
<evidence type="ECO:0000256" key="6">
    <source>
        <dbReference type="ARBA" id="ARBA00023212"/>
    </source>
</evidence>
<dbReference type="SMART" id="SM00365">
    <property type="entry name" value="LRR_SD22"/>
    <property type="match status" value="3"/>
</dbReference>
<dbReference type="PANTHER" id="PTHR23311">
    <property type="entry name" value="HEAT SHOCK REGULATED 2"/>
    <property type="match status" value="1"/>
</dbReference>
<comment type="subcellular location">
    <subcellularLocation>
        <location evidence="1">Cytoplasm</location>
        <location evidence="1">Cytoskeleton</location>
        <location evidence="1">Microtubule organizing center</location>
        <location evidence="1">Centrosome</location>
    </subcellularLocation>
</comment>
<dbReference type="AlphaFoldDB" id="A0A6J2W471"/>
<keyword evidence="3" id="KW-0433">Leucine-rich repeat</keyword>
<dbReference type="InterPro" id="IPR032675">
    <property type="entry name" value="LRR_dom_sf"/>
</dbReference>
<evidence type="ECO:0000256" key="5">
    <source>
        <dbReference type="ARBA" id="ARBA00023054"/>
    </source>
</evidence>